<keyword evidence="7 10" id="KW-0067">ATP-binding</keyword>
<keyword evidence="5 10" id="KW-0547">Nucleotide-binding</keyword>
<comment type="subcellular location">
    <subcellularLocation>
        <location evidence="10">Cytoplasm</location>
    </subcellularLocation>
</comment>
<comment type="subunit">
    <text evidence="2 10">Monomer.</text>
</comment>
<dbReference type="EMBL" id="CP123443">
    <property type="protein sequence ID" value="WGK69933.1"/>
    <property type="molecule type" value="Genomic_DNA"/>
</dbReference>
<dbReference type="PANTHER" id="PTHR10890">
    <property type="entry name" value="CYSTEINYL-TRNA SYNTHETASE"/>
    <property type="match status" value="1"/>
</dbReference>
<comment type="catalytic activity">
    <reaction evidence="10">
        <text>tRNA(Cys) + L-cysteine + ATP = L-cysteinyl-tRNA(Cys) + AMP + diphosphate</text>
        <dbReference type="Rhea" id="RHEA:17773"/>
        <dbReference type="Rhea" id="RHEA-COMP:9661"/>
        <dbReference type="Rhea" id="RHEA-COMP:9679"/>
        <dbReference type="ChEBI" id="CHEBI:30616"/>
        <dbReference type="ChEBI" id="CHEBI:33019"/>
        <dbReference type="ChEBI" id="CHEBI:35235"/>
        <dbReference type="ChEBI" id="CHEBI:78442"/>
        <dbReference type="ChEBI" id="CHEBI:78517"/>
        <dbReference type="ChEBI" id="CHEBI:456215"/>
        <dbReference type="EC" id="6.1.1.16"/>
    </reaction>
</comment>
<keyword evidence="4 10" id="KW-0479">Metal-binding</keyword>
<evidence type="ECO:0000256" key="9">
    <source>
        <dbReference type="ARBA" id="ARBA00023146"/>
    </source>
</evidence>
<evidence type="ECO:0000313" key="13">
    <source>
        <dbReference type="EMBL" id="WGK69933.1"/>
    </source>
</evidence>
<evidence type="ECO:0000256" key="10">
    <source>
        <dbReference type="HAMAP-Rule" id="MF_00041"/>
    </source>
</evidence>
<dbReference type="SUPFAM" id="SSF47323">
    <property type="entry name" value="Anticodon-binding domain of a subclass of class I aminoacyl-tRNA synthetases"/>
    <property type="match status" value="1"/>
</dbReference>
<evidence type="ECO:0000256" key="7">
    <source>
        <dbReference type="ARBA" id="ARBA00022840"/>
    </source>
</evidence>
<dbReference type="GO" id="GO:0004817">
    <property type="term" value="F:cysteine-tRNA ligase activity"/>
    <property type="evidence" value="ECO:0007669"/>
    <property type="project" value="UniProtKB-EC"/>
</dbReference>
<feature type="binding site" evidence="10">
    <location>
        <position position="37"/>
    </location>
    <ligand>
        <name>Zn(2+)</name>
        <dbReference type="ChEBI" id="CHEBI:29105"/>
    </ligand>
</feature>
<keyword evidence="6 10" id="KW-0862">Zinc</keyword>
<sequence length="510" mass="57119">MCPTEPDFTILQLYNSDGQQLEAFRPRRKDTVQMYCCGPTVYGYAHIGNLRAYTVQDILRRCLLALGYRLNHVLNITDVGHLTDDGNDKMLLSASAKGKSVRDIADYYTDAFFRDCAASHIAKPEIICRATDHIADMQELIARLEASGYTYYSNGNLYFDTGKLGDYGRLAGLSQIQEEEVLSRTGTDSAKKNQRDFVLWFSNGKFADQAMQWDSPWGRGYPGWHIECSAMAGRFLGAQIDIHCGGVDHKTVHHSNEIAQSESILAPDKKPWVKFWLHNEFVVMKEHSDVTDGNVGHKISKSSGAAITLSDLQDKGFSPLDYRYFLLGSHYRSQIQFHFQAMEGARKSRKRLQQKAGELQALCGKTPQLGNSTEHVAKLRSGEQKNPHMRGFLAALLQDLNTARGLASLWNAVKDNGLSPQEKFEALEFGESFLQIGLFEGAHTGAEEAEIPVSVPTPVPQEYLVLLARRDEARKSKDYTRADQLRNELSQAGYQIIDTAEGPILEKQNV</sequence>
<dbReference type="Pfam" id="PF23493">
    <property type="entry name" value="CysS_C"/>
    <property type="match status" value="1"/>
</dbReference>
<dbReference type="EC" id="6.1.1.16" evidence="10"/>
<feature type="binding site" evidence="10">
    <location>
        <position position="228"/>
    </location>
    <ligand>
        <name>Zn(2+)</name>
        <dbReference type="ChEBI" id="CHEBI:29105"/>
    </ligand>
</feature>
<comment type="similarity">
    <text evidence="1 10">Belongs to the class-I aminoacyl-tRNA synthetase family.</text>
</comment>
<gene>
    <name evidence="10 13" type="primary">cysS</name>
    <name evidence="13" type="ORF">P0082_03480</name>
</gene>
<dbReference type="Gene3D" id="3.40.50.620">
    <property type="entry name" value="HUPs"/>
    <property type="match status" value="1"/>
</dbReference>
<keyword evidence="8 10" id="KW-0648">Protein biosynthesis</keyword>
<keyword evidence="10" id="KW-0963">Cytoplasm</keyword>
<feature type="binding site" evidence="10">
    <location>
        <position position="253"/>
    </location>
    <ligand>
        <name>Zn(2+)</name>
        <dbReference type="ChEBI" id="CHEBI:29105"/>
    </ligand>
</feature>
<dbReference type="CDD" id="cd00672">
    <property type="entry name" value="CysRS_core"/>
    <property type="match status" value="1"/>
</dbReference>
<comment type="caution">
    <text evidence="10">Lacks conserved residue(s) required for the propagation of feature annotation.</text>
</comment>
<dbReference type="Proteomes" id="UP001228690">
    <property type="component" value="Chromosome"/>
</dbReference>
<dbReference type="PRINTS" id="PR00983">
    <property type="entry name" value="TRNASYNTHCYS"/>
</dbReference>
<dbReference type="InterPro" id="IPR056411">
    <property type="entry name" value="CysS_C"/>
</dbReference>
<keyword evidence="3 10" id="KW-0436">Ligase</keyword>
<keyword evidence="14" id="KW-1185">Reference proteome</keyword>
<evidence type="ECO:0000259" key="12">
    <source>
        <dbReference type="Pfam" id="PF23493"/>
    </source>
</evidence>
<dbReference type="InterPro" id="IPR009080">
    <property type="entry name" value="tRNAsynth_Ia_anticodon-bd"/>
</dbReference>
<dbReference type="Pfam" id="PF01406">
    <property type="entry name" value="tRNA-synt_1e"/>
    <property type="match status" value="1"/>
</dbReference>
<feature type="binding site" evidence="10">
    <location>
        <position position="301"/>
    </location>
    <ligand>
        <name>ATP</name>
        <dbReference type="ChEBI" id="CHEBI:30616"/>
    </ligand>
</feature>
<evidence type="ECO:0000256" key="2">
    <source>
        <dbReference type="ARBA" id="ARBA00011245"/>
    </source>
</evidence>
<evidence type="ECO:0000256" key="5">
    <source>
        <dbReference type="ARBA" id="ARBA00022741"/>
    </source>
</evidence>
<dbReference type="HAMAP" id="MF_00041">
    <property type="entry name" value="Cys_tRNA_synth"/>
    <property type="match status" value="1"/>
</dbReference>
<accession>A0ABY8MJA1</accession>
<dbReference type="InterPro" id="IPR014729">
    <property type="entry name" value="Rossmann-like_a/b/a_fold"/>
</dbReference>
<feature type="domain" description="tRNA synthetases class I catalytic" evidence="11">
    <location>
        <begin position="25"/>
        <end position="346"/>
    </location>
</feature>
<evidence type="ECO:0000256" key="8">
    <source>
        <dbReference type="ARBA" id="ARBA00022917"/>
    </source>
</evidence>
<evidence type="ECO:0000256" key="6">
    <source>
        <dbReference type="ARBA" id="ARBA00022833"/>
    </source>
</evidence>
<feature type="binding site" evidence="10">
    <location>
        <position position="257"/>
    </location>
    <ligand>
        <name>Zn(2+)</name>
        <dbReference type="ChEBI" id="CHEBI:29105"/>
    </ligand>
</feature>
<dbReference type="InterPro" id="IPR015803">
    <property type="entry name" value="Cys-tRNA-ligase"/>
</dbReference>
<dbReference type="RefSeq" id="WP_326928131.1">
    <property type="nucleotide sequence ID" value="NZ_CP123443.1"/>
</dbReference>
<dbReference type="NCBIfam" id="TIGR00435">
    <property type="entry name" value="cysS"/>
    <property type="match status" value="1"/>
</dbReference>
<dbReference type="PANTHER" id="PTHR10890:SF3">
    <property type="entry name" value="CYSTEINE--TRNA LIGASE, CYTOPLASMIC"/>
    <property type="match status" value="1"/>
</dbReference>
<dbReference type="SUPFAM" id="SSF52374">
    <property type="entry name" value="Nucleotidylyl transferase"/>
    <property type="match status" value="1"/>
</dbReference>
<evidence type="ECO:0000256" key="4">
    <source>
        <dbReference type="ARBA" id="ARBA00022723"/>
    </source>
</evidence>
<evidence type="ECO:0000256" key="1">
    <source>
        <dbReference type="ARBA" id="ARBA00005594"/>
    </source>
</evidence>
<keyword evidence="9 10" id="KW-0030">Aminoacyl-tRNA synthetase</keyword>
<protein>
    <recommendedName>
        <fullName evidence="10">Cysteine--tRNA ligase</fullName>
        <ecNumber evidence="10">6.1.1.16</ecNumber>
    </recommendedName>
    <alternativeName>
        <fullName evidence="10">Cysteinyl-tRNA synthetase</fullName>
        <shortName evidence="10">CysRS</shortName>
    </alternativeName>
</protein>
<evidence type="ECO:0000313" key="14">
    <source>
        <dbReference type="Proteomes" id="UP001228690"/>
    </source>
</evidence>
<name>A0ABY8MJA1_9SPIO</name>
<feature type="domain" description="Cysteinyl-tRNA ligase anticodon binding" evidence="12">
    <location>
        <begin position="464"/>
        <end position="495"/>
    </location>
</feature>
<evidence type="ECO:0000256" key="3">
    <source>
        <dbReference type="ARBA" id="ARBA00022598"/>
    </source>
</evidence>
<dbReference type="InterPro" id="IPR032678">
    <property type="entry name" value="tRNA-synt_1_cat_dom"/>
</dbReference>
<evidence type="ECO:0000259" key="11">
    <source>
        <dbReference type="Pfam" id="PF01406"/>
    </source>
</evidence>
<comment type="cofactor">
    <cofactor evidence="10">
        <name>Zn(2+)</name>
        <dbReference type="ChEBI" id="CHEBI:29105"/>
    </cofactor>
    <text evidence="10">Binds 1 zinc ion per subunit.</text>
</comment>
<proteinExistence type="inferred from homology"/>
<feature type="short sequence motif" description="'HIGH' region" evidence="10">
    <location>
        <begin position="39"/>
        <end position="49"/>
    </location>
</feature>
<dbReference type="InterPro" id="IPR024909">
    <property type="entry name" value="Cys-tRNA/MSH_ligase"/>
</dbReference>
<dbReference type="Gene3D" id="1.20.120.1910">
    <property type="entry name" value="Cysteine-tRNA ligase, C-terminal anti-codon recognition domain"/>
    <property type="match status" value="1"/>
</dbReference>
<organism evidence="13 14">
    <name type="scientific">Candidatus Haliotispira prima</name>
    <dbReference type="NCBI Taxonomy" id="3034016"/>
    <lineage>
        <taxon>Bacteria</taxon>
        <taxon>Pseudomonadati</taxon>
        <taxon>Spirochaetota</taxon>
        <taxon>Spirochaetia</taxon>
        <taxon>Spirochaetales</taxon>
        <taxon>Spirochaetaceae</taxon>
        <taxon>Candidatus Haliotispira</taxon>
    </lineage>
</organism>
<reference evidence="13 14" key="1">
    <citation type="submission" date="2023-04" db="EMBL/GenBank/DDBJ databases">
        <title>Spirochaete genome identified in red abalone sample constitutes a novel genus.</title>
        <authorList>
            <person name="Sharma S.P."/>
            <person name="Purcell C.M."/>
            <person name="Hyde J.R."/>
            <person name="Severin A.J."/>
        </authorList>
    </citation>
    <scope>NUCLEOTIDE SEQUENCE [LARGE SCALE GENOMIC DNA]</scope>
    <source>
        <strain evidence="13 14">SP-2023</strain>
    </source>
</reference>